<dbReference type="GO" id="GO:0035005">
    <property type="term" value="F:1-phosphatidylinositol-4-phosphate 3-kinase activity"/>
    <property type="evidence" value="ECO:0007669"/>
    <property type="project" value="TreeGrafter"/>
</dbReference>
<dbReference type="Pfam" id="PF19710">
    <property type="entry name" value="PIK3CG_ABD"/>
    <property type="match status" value="1"/>
</dbReference>
<proteinExistence type="inferred from homology"/>
<dbReference type="Proteomes" id="UP000288216">
    <property type="component" value="Unassembled WGS sequence"/>
</dbReference>
<evidence type="ECO:0008006" key="11">
    <source>
        <dbReference type="Google" id="ProtNLM"/>
    </source>
</evidence>
<dbReference type="Pfam" id="PF15374">
    <property type="entry name" value="CCDC71L"/>
    <property type="match status" value="1"/>
</dbReference>
<dbReference type="PANTHER" id="PTHR10048">
    <property type="entry name" value="PHOSPHATIDYLINOSITOL KINASE"/>
    <property type="match status" value="1"/>
</dbReference>
<sequence>MSVVGPRALADALTVFSPLAADPLQCQAQLLSFVRALREEGSLPTVLRSRDVPPLSHFKGLEAATERAAVRDNTHSIAKRVAENRNSLEVSLRRMNRDRLPAQSTIHLDDEEKKLCNTGPITDSGTMLFICVLPTQQPDNGHSEVVRVELPINSTVRNLRLLIWMKAINESVTRTYYQLSNPDSCQLLYKKGPTWFEIYDEQQFLLTLDSVKYWKSLGSKKGHVYMKERRKETEEGVEFRKQLAYLIGYDLQSVITTKHSELASAQRKLTAARKTELRNRNSKDYAMEPWLASNPLPTSLASQISKTMLVIIYYNGTSHKMKVGIYDTPDMVMNSYALKMAERRLPIEDTDGSLVLKVCGREEYITGNWSLVDFIWVRRCIKNKEDLQLALLPSPSLEDDKVNIEDWPLVDQCTGLTATHEQLSLRGKDIDQILALSLWDCKQYFRVKLVGLDFPILPNKTLPNVYVEAAVYHAKNVLSSTRSQPMPLTEEVLWNDWLEFDILVKNLPQGSRLSLSVYGLDLESSNTRDGRSAPQSTKDGDLYRGKSKLLSFVNLLLIDHWSFLQQGEHILHMWSYSGREESLMTHEVDKRSSKTNPDVENSTAICIVLDTYNYPVVLPSGRQSRSSKIDQSSDDEDIPIKEEEKHKEKDVLKRFNESCGQYSVSLPRFLNTVQWGDLNAVEEARWIFEHWNPQQLDICTALELLSIDIADEKVRAFSVKRLEGLDNVHLLRYLLQLIQVTNASHGRLFFPRAGNYARE</sequence>
<dbReference type="GO" id="GO:0005943">
    <property type="term" value="C:phosphatidylinositol 3-kinase complex, class IA"/>
    <property type="evidence" value="ECO:0007669"/>
    <property type="project" value="TreeGrafter"/>
</dbReference>
<dbReference type="Gene3D" id="3.10.20.770">
    <property type="match status" value="1"/>
</dbReference>
<dbReference type="InterPro" id="IPR001263">
    <property type="entry name" value="PI3K_accessory_dom"/>
</dbReference>
<feature type="compositionally biased region" description="Polar residues" evidence="5">
    <location>
        <begin position="621"/>
        <end position="630"/>
    </location>
</feature>
<dbReference type="SUPFAM" id="SSF49562">
    <property type="entry name" value="C2 domain (Calcium/lipid-binding domain, CaLB)"/>
    <property type="match status" value="1"/>
</dbReference>
<dbReference type="InterPro" id="IPR035892">
    <property type="entry name" value="C2_domain_sf"/>
</dbReference>
<dbReference type="InterPro" id="IPR000341">
    <property type="entry name" value="PI3K_Ras-bd_dom"/>
</dbReference>
<keyword evidence="2" id="KW-0547">Nucleotide-binding</keyword>
<dbReference type="InterPro" id="IPR029071">
    <property type="entry name" value="Ubiquitin-like_domsf"/>
</dbReference>
<keyword evidence="1" id="KW-0597">Phosphoprotein</keyword>
<keyword evidence="3" id="KW-0067">ATP-binding</keyword>
<dbReference type="GO" id="GO:0005737">
    <property type="term" value="C:cytoplasm"/>
    <property type="evidence" value="ECO:0007669"/>
    <property type="project" value="TreeGrafter"/>
</dbReference>
<dbReference type="InterPro" id="IPR026695">
    <property type="entry name" value="Ccdc71/71L"/>
</dbReference>
<gene>
    <name evidence="9" type="ORF">scyTo_0014762</name>
</gene>
<dbReference type="EMBL" id="BFAA01008048">
    <property type="protein sequence ID" value="GCB64408.1"/>
    <property type="molecule type" value="Genomic_DNA"/>
</dbReference>
<feature type="domain" description="C2 PI3K-type" evidence="8">
    <location>
        <begin position="441"/>
        <end position="615"/>
    </location>
</feature>
<accession>A0A401NU42</accession>
<evidence type="ECO:0000259" key="6">
    <source>
        <dbReference type="PROSITE" id="PS51545"/>
    </source>
</evidence>
<keyword evidence="10" id="KW-1185">Reference proteome</keyword>
<dbReference type="PROSITE" id="PS51547">
    <property type="entry name" value="C2_PI3K"/>
    <property type="match status" value="1"/>
</dbReference>
<dbReference type="Gene3D" id="2.60.40.150">
    <property type="entry name" value="C2 domain"/>
    <property type="match status" value="1"/>
</dbReference>
<dbReference type="SMART" id="SM00145">
    <property type="entry name" value="PI3Ka"/>
    <property type="match status" value="1"/>
</dbReference>
<dbReference type="SMART" id="SM00144">
    <property type="entry name" value="PI3K_rbd"/>
    <property type="match status" value="1"/>
</dbReference>
<dbReference type="SMART" id="SM00142">
    <property type="entry name" value="PI3K_C2"/>
    <property type="match status" value="1"/>
</dbReference>
<dbReference type="GO" id="GO:0005944">
    <property type="term" value="C:phosphatidylinositol 3-kinase complex, class IB"/>
    <property type="evidence" value="ECO:0007669"/>
    <property type="project" value="TreeGrafter"/>
</dbReference>
<comment type="caution">
    <text evidence="9">The sequence shown here is derived from an EMBL/GenBank/DDBJ whole genome shotgun (WGS) entry which is preliminary data.</text>
</comment>
<dbReference type="GO" id="GO:0016477">
    <property type="term" value="P:cell migration"/>
    <property type="evidence" value="ECO:0007669"/>
    <property type="project" value="TreeGrafter"/>
</dbReference>
<dbReference type="PROSITE" id="PS51545">
    <property type="entry name" value="PIK_HELICAL"/>
    <property type="match status" value="1"/>
</dbReference>
<evidence type="ECO:0000313" key="9">
    <source>
        <dbReference type="EMBL" id="GCB64408.1"/>
    </source>
</evidence>
<comment type="similarity">
    <text evidence="4">Belongs to the PI3/PI4-kinase family.</text>
</comment>
<dbReference type="STRING" id="75743.A0A401NU42"/>
<dbReference type="GO" id="GO:0048015">
    <property type="term" value="P:phosphatidylinositol-mediated signaling"/>
    <property type="evidence" value="ECO:0007669"/>
    <property type="project" value="TreeGrafter"/>
</dbReference>
<evidence type="ECO:0000259" key="8">
    <source>
        <dbReference type="PROSITE" id="PS51547"/>
    </source>
</evidence>
<evidence type="ECO:0000256" key="4">
    <source>
        <dbReference type="PROSITE-ProRule" id="PRU00880"/>
    </source>
</evidence>
<dbReference type="Gene3D" id="1.25.40.70">
    <property type="entry name" value="Phosphatidylinositol 3-kinase, accessory domain (PIK)"/>
    <property type="match status" value="1"/>
</dbReference>
<dbReference type="Pfam" id="PF00792">
    <property type="entry name" value="PI3K_C2"/>
    <property type="match status" value="1"/>
</dbReference>
<organism evidence="9 10">
    <name type="scientific">Scyliorhinus torazame</name>
    <name type="common">Cloudy catshark</name>
    <name type="synonym">Catulus torazame</name>
    <dbReference type="NCBI Taxonomy" id="75743"/>
    <lineage>
        <taxon>Eukaryota</taxon>
        <taxon>Metazoa</taxon>
        <taxon>Chordata</taxon>
        <taxon>Craniata</taxon>
        <taxon>Vertebrata</taxon>
        <taxon>Chondrichthyes</taxon>
        <taxon>Elasmobranchii</taxon>
        <taxon>Galeomorphii</taxon>
        <taxon>Galeoidea</taxon>
        <taxon>Carcharhiniformes</taxon>
        <taxon>Scyliorhinidae</taxon>
        <taxon>Scyliorhinus</taxon>
    </lineage>
</organism>
<feature type="domain" description="PIK helical" evidence="6">
    <location>
        <begin position="615"/>
        <end position="759"/>
    </location>
</feature>
<dbReference type="OMA" id="DYAMEPW"/>
<dbReference type="InterPro" id="IPR045580">
    <property type="entry name" value="PIK3CG_ABD"/>
</dbReference>
<evidence type="ECO:0000259" key="7">
    <source>
        <dbReference type="PROSITE" id="PS51546"/>
    </source>
</evidence>
<dbReference type="InterPro" id="IPR015433">
    <property type="entry name" value="PI3/4_kinase"/>
</dbReference>
<dbReference type="InterPro" id="IPR042236">
    <property type="entry name" value="PI3K_accessory_sf"/>
</dbReference>
<dbReference type="OrthoDB" id="67688at2759"/>
<evidence type="ECO:0000256" key="2">
    <source>
        <dbReference type="ARBA" id="ARBA00022741"/>
    </source>
</evidence>
<dbReference type="InterPro" id="IPR002420">
    <property type="entry name" value="PI3K-type_C2_dom"/>
</dbReference>
<dbReference type="InterPro" id="IPR016024">
    <property type="entry name" value="ARM-type_fold"/>
</dbReference>
<dbReference type="SUPFAM" id="SSF54236">
    <property type="entry name" value="Ubiquitin-like"/>
    <property type="match status" value="1"/>
</dbReference>
<dbReference type="SUPFAM" id="SSF48371">
    <property type="entry name" value="ARM repeat"/>
    <property type="match status" value="1"/>
</dbReference>
<dbReference type="GO" id="GO:0005886">
    <property type="term" value="C:plasma membrane"/>
    <property type="evidence" value="ECO:0007669"/>
    <property type="project" value="TreeGrafter"/>
</dbReference>
<feature type="region of interest" description="Disordered" evidence="5">
    <location>
        <begin position="621"/>
        <end position="645"/>
    </location>
</feature>
<evidence type="ECO:0000256" key="5">
    <source>
        <dbReference type="SAM" id="MobiDB-lite"/>
    </source>
</evidence>
<dbReference type="PANTHER" id="PTHR10048:SF99">
    <property type="entry name" value="PHOSPHATIDYLINOSITOL 4,5-BISPHOSPHATE 3-KINASE CATALYTIC SUBUNIT GAMMA ISOFORM"/>
    <property type="match status" value="1"/>
</dbReference>
<evidence type="ECO:0000256" key="3">
    <source>
        <dbReference type="ARBA" id="ARBA00022840"/>
    </source>
</evidence>
<protein>
    <recommendedName>
        <fullName evidence="11">C2 domain-containing protein</fullName>
    </recommendedName>
</protein>
<dbReference type="GO" id="GO:0043491">
    <property type="term" value="P:phosphatidylinositol 3-kinase/protein kinase B signal transduction"/>
    <property type="evidence" value="ECO:0007669"/>
    <property type="project" value="TreeGrafter"/>
</dbReference>
<feature type="domain" description="PI3K-RBD" evidence="7">
    <location>
        <begin position="305"/>
        <end position="393"/>
    </location>
</feature>
<evidence type="ECO:0000256" key="1">
    <source>
        <dbReference type="ARBA" id="ARBA00022553"/>
    </source>
</evidence>
<dbReference type="GO" id="GO:0016303">
    <property type="term" value="F:1-phosphatidylinositol-3-kinase activity"/>
    <property type="evidence" value="ECO:0007669"/>
    <property type="project" value="TreeGrafter"/>
</dbReference>
<dbReference type="GO" id="GO:0005524">
    <property type="term" value="F:ATP binding"/>
    <property type="evidence" value="ECO:0007669"/>
    <property type="project" value="UniProtKB-KW"/>
</dbReference>
<dbReference type="PROSITE" id="PS51546">
    <property type="entry name" value="PI3K_RBD"/>
    <property type="match status" value="1"/>
</dbReference>
<dbReference type="AlphaFoldDB" id="A0A401NU42"/>
<dbReference type="Pfam" id="PF00613">
    <property type="entry name" value="PI3Ka"/>
    <property type="match status" value="1"/>
</dbReference>
<reference evidence="9 10" key="1">
    <citation type="journal article" date="2018" name="Nat. Ecol. Evol.">
        <title>Shark genomes provide insights into elasmobranch evolution and the origin of vertebrates.</title>
        <authorList>
            <person name="Hara Y"/>
            <person name="Yamaguchi K"/>
            <person name="Onimaru K"/>
            <person name="Kadota M"/>
            <person name="Koyanagi M"/>
            <person name="Keeley SD"/>
            <person name="Tatsumi K"/>
            <person name="Tanaka K"/>
            <person name="Motone F"/>
            <person name="Kageyama Y"/>
            <person name="Nozu R"/>
            <person name="Adachi N"/>
            <person name="Nishimura O"/>
            <person name="Nakagawa R"/>
            <person name="Tanegashima C"/>
            <person name="Kiyatake I"/>
            <person name="Matsumoto R"/>
            <person name="Murakumo K"/>
            <person name="Nishida K"/>
            <person name="Terakita A"/>
            <person name="Kuratani S"/>
            <person name="Sato K"/>
            <person name="Hyodo S Kuraku.S."/>
        </authorList>
    </citation>
    <scope>NUCLEOTIDE SEQUENCE [LARGE SCALE GENOMIC DNA]</scope>
</reference>
<dbReference type="Pfam" id="PF00794">
    <property type="entry name" value="PI3K_rbd"/>
    <property type="match status" value="1"/>
</dbReference>
<name>A0A401NU42_SCYTO</name>
<evidence type="ECO:0000313" key="10">
    <source>
        <dbReference type="Proteomes" id="UP000288216"/>
    </source>
</evidence>